<keyword evidence="12" id="KW-1185">Reference proteome</keyword>
<dbReference type="PROSITE" id="PS51017">
    <property type="entry name" value="CCT"/>
    <property type="match status" value="1"/>
</dbReference>
<dbReference type="PROSITE" id="PS50119">
    <property type="entry name" value="ZF_BBOX"/>
    <property type="match status" value="2"/>
</dbReference>
<evidence type="ECO:0000256" key="2">
    <source>
        <dbReference type="ARBA" id="ARBA00010024"/>
    </source>
</evidence>
<dbReference type="EMBL" id="CM026427">
    <property type="protein sequence ID" value="KAG0570741.1"/>
    <property type="molecule type" value="Genomic_DNA"/>
</dbReference>
<evidence type="ECO:0000256" key="6">
    <source>
        <dbReference type="ARBA" id="ARBA00023242"/>
    </source>
</evidence>
<organism evidence="11 12">
    <name type="scientific">Ceratodon purpureus</name>
    <name type="common">Fire moss</name>
    <name type="synonym">Dicranum purpureum</name>
    <dbReference type="NCBI Taxonomy" id="3225"/>
    <lineage>
        <taxon>Eukaryota</taxon>
        <taxon>Viridiplantae</taxon>
        <taxon>Streptophyta</taxon>
        <taxon>Embryophyta</taxon>
        <taxon>Bryophyta</taxon>
        <taxon>Bryophytina</taxon>
        <taxon>Bryopsida</taxon>
        <taxon>Dicranidae</taxon>
        <taxon>Pseudoditrichales</taxon>
        <taxon>Ditrichaceae</taxon>
        <taxon>Ceratodon</taxon>
    </lineage>
</organism>
<evidence type="ECO:0000313" key="11">
    <source>
        <dbReference type="EMBL" id="KAG0570741.1"/>
    </source>
</evidence>
<name>A0A8T0HG54_CERPU</name>
<reference evidence="11 12" key="1">
    <citation type="submission" date="2020-06" db="EMBL/GenBank/DDBJ databases">
        <title>WGS assembly of Ceratodon purpureus strain R40.</title>
        <authorList>
            <person name="Carey S.B."/>
            <person name="Jenkins J."/>
            <person name="Shu S."/>
            <person name="Lovell J.T."/>
            <person name="Sreedasyam A."/>
            <person name="Maumus F."/>
            <person name="Tiley G.P."/>
            <person name="Fernandez-Pozo N."/>
            <person name="Barry K."/>
            <person name="Chen C."/>
            <person name="Wang M."/>
            <person name="Lipzen A."/>
            <person name="Daum C."/>
            <person name="Saski C.A."/>
            <person name="Payton A.C."/>
            <person name="Mcbreen J.C."/>
            <person name="Conrad R.E."/>
            <person name="Kollar L.M."/>
            <person name="Olsson S."/>
            <person name="Huttunen S."/>
            <person name="Landis J.B."/>
            <person name="Wickett N.J."/>
            <person name="Johnson M.G."/>
            <person name="Rensing S.A."/>
            <person name="Grimwood J."/>
            <person name="Schmutz J."/>
            <person name="Mcdaniel S.F."/>
        </authorList>
    </citation>
    <scope>NUCLEOTIDE SEQUENCE [LARGE SCALE GENOMIC DNA]</scope>
    <source>
        <strain evidence="11 12">R40</strain>
    </source>
</reference>
<keyword evidence="5" id="KW-0862">Zinc</keyword>
<evidence type="ECO:0000256" key="4">
    <source>
        <dbReference type="ARBA" id="ARBA00022737"/>
    </source>
</evidence>
<evidence type="ECO:0000256" key="8">
    <source>
        <dbReference type="PROSITE-ProRule" id="PRU00357"/>
    </source>
</evidence>
<dbReference type="InterPro" id="IPR010402">
    <property type="entry name" value="CCT_domain"/>
</dbReference>
<dbReference type="PANTHER" id="PTHR31717">
    <property type="entry name" value="ZINC FINGER PROTEIN CONSTANS-LIKE 10"/>
    <property type="match status" value="1"/>
</dbReference>
<comment type="subcellular location">
    <subcellularLocation>
        <location evidence="1 8">Nucleus</location>
    </subcellularLocation>
</comment>
<dbReference type="InterPro" id="IPR000315">
    <property type="entry name" value="Znf_B-box"/>
</dbReference>
<dbReference type="Pfam" id="PF06203">
    <property type="entry name" value="CCT"/>
    <property type="match status" value="1"/>
</dbReference>
<sequence length="546" mass="58858">MEAACEFCGEGRATVYCRADSARLCLPCDRHVHGANALAHRHLRTLLCHACNVRPAALRCPSCHSSLCQTCDFEKHDPALGTGQHKRHSFECFTGCPSATELATLWACEDSDPRKRAGPVLTASVSKKNIQQSWGSGSGAAVGVNAVVGSGVRESWTLDAQHMEDGTGIGATMSGPGPPPIKQKVISASAAAIGRQQVQGHERAVFQQLQKLQAQDPSQSAKTALPALPVMRQSSTNVESFPPRKEGSLDLYAIPVRVHSDQERLAQSSHPVAQTRNAGLVEAPAVKVEATALGDLNHGSADIFWRNNPVSQANQLWGQNFQDIGICDDEERDLCSGFNMADNLSFDNYEDIFATTRGPTAATFSGCPSMEQDGMQSIPEAELFKPLNSNDQANFHGQLVRLGLGQVPAEGEAPRSGGNTSTNMDMGNVDIGKFATKQENSSLSLTASGVSGDSSDYVECTGASPMFTTPGVESSLGSDGVTFAQARDSAMLRYKEKKKIRRFDKKIRYESRKARADIRKRVKGRFVKLGEAYDYDPVIPQPAWSL</sequence>
<feature type="domain" description="B box-type" evidence="9">
    <location>
        <begin position="43"/>
        <end position="90"/>
    </location>
</feature>
<evidence type="ECO:0000313" key="12">
    <source>
        <dbReference type="Proteomes" id="UP000822688"/>
    </source>
</evidence>
<dbReference type="GO" id="GO:0008270">
    <property type="term" value="F:zinc ion binding"/>
    <property type="evidence" value="ECO:0007669"/>
    <property type="project" value="UniProtKB-KW"/>
</dbReference>
<evidence type="ECO:0000256" key="7">
    <source>
        <dbReference type="PROSITE-ProRule" id="PRU00024"/>
    </source>
</evidence>
<comment type="similarity">
    <text evidence="2">Belongs to the CONSTANS family.</text>
</comment>
<gene>
    <name evidence="11" type="ORF">KC19_6G184500</name>
</gene>
<accession>A0A8T0HG54</accession>
<proteinExistence type="inferred from homology"/>
<feature type="domain" description="CCT" evidence="10">
    <location>
        <begin position="487"/>
        <end position="529"/>
    </location>
</feature>
<evidence type="ECO:0000256" key="1">
    <source>
        <dbReference type="ARBA" id="ARBA00004123"/>
    </source>
</evidence>
<keyword evidence="4" id="KW-0677">Repeat</keyword>
<evidence type="ECO:0000259" key="9">
    <source>
        <dbReference type="PROSITE" id="PS50119"/>
    </source>
</evidence>
<dbReference type="PANTHER" id="PTHR31717:SF45">
    <property type="entry name" value="ZINC FINGER PROTEIN CONSTANS-LIKE 14-RELATED"/>
    <property type="match status" value="1"/>
</dbReference>
<comment type="caution">
    <text evidence="11">The sequence shown here is derived from an EMBL/GenBank/DDBJ whole genome shotgun (WGS) entry which is preliminary data.</text>
</comment>
<evidence type="ECO:0000256" key="3">
    <source>
        <dbReference type="ARBA" id="ARBA00022723"/>
    </source>
</evidence>
<keyword evidence="6 8" id="KW-0539">Nucleus</keyword>
<dbReference type="InterPro" id="IPR049808">
    <property type="entry name" value="CONSTANS-like_Bbox1"/>
</dbReference>
<keyword evidence="7" id="KW-0863">Zinc-finger</keyword>
<dbReference type="AlphaFoldDB" id="A0A8T0HG54"/>
<evidence type="ECO:0000259" key="10">
    <source>
        <dbReference type="PROSITE" id="PS51017"/>
    </source>
</evidence>
<protein>
    <submittedName>
        <fullName evidence="11">Uncharacterized protein</fullName>
    </submittedName>
</protein>
<feature type="domain" description="B box-type" evidence="9">
    <location>
        <begin position="1"/>
        <end position="45"/>
    </location>
</feature>
<dbReference type="GO" id="GO:0005634">
    <property type="term" value="C:nucleus"/>
    <property type="evidence" value="ECO:0007669"/>
    <property type="project" value="UniProtKB-SubCell"/>
</dbReference>
<keyword evidence="3" id="KW-0479">Metal-binding</keyword>
<dbReference type="CDD" id="cd19821">
    <property type="entry name" value="Bbox1_BBX-like"/>
    <property type="match status" value="2"/>
</dbReference>
<dbReference type="GO" id="GO:0006355">
    <property type="term" value="P:regulation of DNA-templated transcription"/>
    <property type="evidence" value="ECO:0007669"/>
    <property type="project" value="UniProtKB-ARBA"/>
</dbReference>
<dbReference type="Proteomes" id="UP000822688">
    <property type="component" value="Chromosome 6"/>
</dbReference>
<dbReference type="SMART" id="SM00336">
    <property type="entry name" value="BBOX"/>
    <property type="match status" value="2"/>
</dbReference>
<evidence type="ECO:0000256" key="5">
    <source>
        <dbReference type="ARBA" id="ARBA00022833"/>
    </source>
</evidence>